<accession>A0A1Q6F5A6</accession>
<reference evidence="3 4" key="1">
    <citation type="journal article" date="2016" name="Nat. Biotechnol.">
        <title>Measurement of bacterial replication rates in microbial communities.</title>
        <authorList>
            <person name="Brown C.T."/>
            <person name="Olm M.R."/>
            <person name="Thomas B.C."/>
            <person name="Banfield J.F."/>
        </authorList>
    </citation>
    <scope>NUCLEOTIDE SEQUENCE [LARGE SCALE GENOMIC DNA]</scope>
    <source>
        <strain evidence="3">CAG:67_53_122</strain>
    </source>
</reference>
<dbReference type="Proteomes" id="UP000187417">
    <property type="component" value="Unassembled WGS sequence"/>
</dbReference>
<evidence type="ECO:0000256" key="1">
    <source>
        <dbReference type="SAM" id="MobiDB-lite"/>
    </source>
</evidence>
<dbReference type="EMBL" id="MNQH01000030">
    <property type="protein sequence ID" value="OKY94060.1"/>
    <property type="molecule type" value="Genomic_DNA"/>
</dbReference>
<feature type="chain" id="PRO_5013202844" description="DUF1570 domain-containing protein" evidence="2">
    <location>
        <begin position="18"/>
        <end position="372"/>
    </location>
</feature>
<dbReference type="STRING" id="28117.BHV66_06320"/>
<evidence type="ECO:0000256" key="2">
    <source>
        <dbReference type="SAM" id="SignalP"/>
    </source>
</evidence>
<comment type="caution">
    <text evidence="3">The sequence shown here is derived from an EMBL/GenBank/DDBJ whole genome shotgun (WGS) entry which is preliminary data.</text>
</comment>
<name>A0A1Q6F5A6_9BACT</name>
<evidence type="ECO:0008006" key="5">
    <source>
        <dbReference type="Google" id="ProtNLM"/>
    </source>
</evidence>
<sequence length="372" mass="42133">MLLSLLLAALLPMTASAQSGEGEFPDLFNTSAAYDILAVFPQADKLAEDPFFSGTLGADTLFLDRAHRIDSVVRPSQLCNLYSLSGGSKDDPEQVVEFFASFDPESLPQKVRGAWIDEICSVRDELSYCLQRLAQAGYAQYWQEQVRPCLNNAIEQYRIAPEQLGAIHQEITRLAGGQPLDATGSRIYILGNIDNAFALLDETFCCTPLLLDPETARQYRIDFMQVYIHENLHRLSLSGELLDMLQTLYDNDDFYRTHEDRARAYGEGGNEAFVVAAERYVSRRLGRIDDKQVLDEFLVYCDGTHVLAPIVYRYLPDLRDGESFDGFLRRLFDRRIRPGKVESQYRRAMKKLAGTRKSEPTAAETRSRTQNP</sequence>
<feature type="signal peptide" evidence="2">
    <location>
        <begin position="1"/>
        <end position="17"/>
    </location>
</feature>
<feature type="region of interest" description="Disordered" evidence="1">
    <location>
        <begin position="349"/>
        <end position="372"/>
    </location>
</feature>
<organism evidence="3 4">
    <name type="scientific">Alistipes putredinis</name>
    <dbReference type="NCBI Taxonomy" id="28117"/>
    <lineage>
        <taxon>Bacteria</taxon>
        <taxon>Pseudomonadati</taxon>
        <taxon>Bacteroidota</taxon>
        <taxon>Bacteroidia</taxon>
        <taxon>Bacteroidales</taxon>
        <taxon>Rikenellaceae</taxon>
        <taxon>Alistipes</taxon>
    </lineage>
</organism>
<gene>
    <name evidence="3" type="ORF">BHV66_06320</name>
</gene>
<keyword evidence="2" id="KW-0732">Signal</keyword>
<dbReference type="AlphaFoldDB" id="A0A1Q6F5A6"/>
<protein>
    <recommendedName>
        <fullName evidence="5">DUF1570 domain-containing protein</fullName>
    </recommendedName>
</protein>
<evidence type="ECO:0000313" key="4">
    <source>
        <dbReference type="Proteomes" id="UP000187417"/>
    </source>
</evidence>
<evidence type="ECO:0000313" key="3">
    <source>
        <dbReference type="EMBL" id="OKY94060.1"/>
    </source>
</evidence>
<proteinExistence type="predicted"/>